<comment type="caution">
    <text evidence="1">The sequence shown here is derived from an EMBL/GenBank/DDBJ whole genome shotgun (WGS) entry which is preliminary data.</text>
</comment>
<name>A0AAD2JNP6_9STRA</name>
<accession>A0AAD2JNP6</accession>
<dbReference type="EMBL" id="CAKOGP040002270">
    <property type="protein sequence ID" value="CAJ1966311.1"/>
    <property type="molecule type" value="Genomic_DNA"/>
</dbReference>
<evidence type="ECO:0000313" key="2">
    <source>
        <dbReference type="Proteomes" id="UP001295423"/>
    </source>
</evidence>
<dbReference type="AlphaFoldDB" id="A0AAD2JNP6"/>
<gene>
    <name evidence="1" type="ORF">CYCCA115_LOCUS21895</name>
</gene>
<reference evidence="1" key="1">
    <citation type="submission" date="2023-08" db="EMBL/GenBank/DDBJ databases">
        <authorList>
            <person name="Audoor S."/>
            <person name="Bilcke G."/>
        </authorList>
    </citation>
    <scope>NUCLEOTIDE SEQUENCE</scope>
</reference>
<keyword evidence="2" id="KW-1185">Reference proteome</keyword>
<sequence>MTNYTLAKDTDGEWHAGSPAEAFLRVDVENGKHKDMQPKMLHQQRNEYKAFDLKTFRGHIYQETRRNKDSAYRLVKKKKKELAKQQGKQYKDDENNFYDPVIDFVSQRIGFMIANLQ</sequence>
<dbReference type="Proteomes" id="UP001295423">
    <property type="component" value="Unassembled WGS sequence"/>
</dbReference>
<organism evidence="1 2">
    <name type="scientific">Cylindrotheca closterium</name>
    <dbReference type="NCBI Taxonomy" id="2856"/>
    <lineage>
        <taxon>Eukaryota</taxon>
        <taxon>Sar</taxon>
        <taxon>Stramenopiles</taxon>
        <taxon>Ochrophyta</taxon>
        <taxon>Bacillariophyta</taxon>
        <taxon>Bacillariophyceae</taxon>
        <taxon>Bacillariophycidae</taxon>
        <taxon>Bacillariales</taxon>
        <taxon>Bacillariaceae</taxon>
        <taxon>Cylindrotheca</taxon>
    </lineage>
</organism>
<protein>
    <submittedName>
        <fullName evidence="1">Uncharacterized protein</fullName>
    </submittedName>
</protein>
<evidence type="ECO:0000313" key="1">
    <source>
        <dbReference type="EMBL" id="CAJ1966311.1"/>
    </source>
</evidence>
<proteinExistence type="predicted"/>